<gene>
    <name evidence="8" type="ORF">ABR189_10320</name>
</gene>
<evidence type="ECO:0000259" key="6">
    <source>
        <dbReference type="PROSITE" id="PS01124"/>
    </source>
</evidence>
<reference evidence="8 9" key="1">
    <citation type="submission" date="2024-06" db="EMBL/GenBank/DDBJ databases">
        <title>Chitinophaga defluvii sp. nov., isolated from municipal sewage.</title>
        <authorList>
            <person name="Zhang L."/>
        </authorList>
    </citation>
    <scope>NUCLEOTIDE SEQUENCE [LARGE SCALE GENOMIC DNA]</scope>
    <source>
        <strain evidence="8 9">H8</strain>
    </source>
</reference>
<keyword evidence="4" id="KW-0804">Transcription</keyword>
<feature type="domain" description="HTH araC/xylS-type" evidence="6">
    <location>
        <begin position="151"/>
        <end position="250"/>
    </location>
</feature>
<evidence type="ECO:0000256" key="1">
    <source>
        <dbReference type="ARBA" id="ARBA00022553"/>
    </source>
</evidence>
<dbReference type="PROSITE" id="PS50110">
    <property type="entry name" value="RESPONSE_REGULATORY"/>
    <property type="match status" value="1"/>
</dbReference>
<keyword evidence="3" id="KW-0238">DNA-binding</keyword>
<evidence type="ECO:0000313" key="8">
    <source>
        <dbReference type="EMBL" id="MET6997766.1"/>
    </source>
</evidence>
<dbReference type="SMART" id="SM00342">
    <property type="entry name" value="HTH_ARAC"/>
    <property type="match status" value="1"/>
</dbReference>
<dbReference type="InterPro" id="IPR001789">
    <property type="entry name" value="Sig_transdc_resp-reg_receiver"/>
</dbReference>
<dbReference type="SUPFAM" id="SSF52172">
    <property type="entry name" value="CheY-like"/>
    <property type="match status" value="1"/>
</dbReference>
<evidence type="ECO:0000259" key="7">
    <source>
        <dbReference type="PROSITE" id="PS50110"/>
    </source>
</evidence>
<proteinExistence type="predicted"/>
<protein>
    <submittedName>
        <fullName evidence="8">Response regulator</fullName>
    </submittedName>
</protein>
<keyword evidence="1 5" id="KW-0597">Phosphoprotein</keyword>
<evidence type="ECO:0000256" key="2">
    <source>
        <dbReference type="ARBA" id="ARBA00023015"/>
    </source>
</evidence>
<dbReference type="RefSeq" id="WP_354660401.1">
    <property type="nucleotide sequence ID" value="NZ_JBEXAC010000001.1"/>
</dbReference>
<dbReference type="PANTHER" id="PTHR43547:SF2">
    <property type="entry name" value="HYBRID SIGNAL TRANSDUCTION HISTIDINE KINASE C"/>
    <property type="match status" value="1"/>
</dbReference>
<feature type="domain" description="Response regulatory" evidence="7">
    <location>
        <begin position="4"/>
        <end position="119"/>
    </location>
</feature>
<evidence type="ECO:0000256" key="4">
    <source>
        <dbReference type="ARBA" id="ARBA00023163"/>
    </source>
</evidence>
<evidence type="ECO:0000256" key="3">
    <source>
        <dbReference type="ARBA" id="ARBA00023125"/>
    </source>
</evidence>
<dbReference type="Gene3D" id="1.10.10.60">
    <property type="entry name" value="Homeodomain-like"/>
    <property type="match status" value="1"/>
</dbReference>
<dbReference type="CDD" id="cd17574">
    <property type="entry name" value="REC_OmpR"/>
    <property type="match status" value="1"/>
</dbReference>
<evidence type="ECO:0000313" key="9">
    <source>
        <dbReference type="Proteomes" id="UP001549749"/>
    </source>
</evidence>
<dbReference type="PROSITE" id="PS00041">
    <property type="entry name" value="HTH_ARAC_FAMILY_1"/>
    <property type="match status" value="1"/>
</dbReference>
<dbReference type="InterPro" id="IPR018060">
    <property type="entry name" value="HTH_AraC"/>
</dbReference>
<dbReference type="InterPro" id="IPR020449">
    <property type="entry name" value="Tscrpt_reg_AraC-type_HTH"/>
</dbReference>
<comment type="caution">
    <text evidence="8">The sequence shown here is derived from an EMBL/GenBank/DDBJ whole genome shotgun (WGS) entry which is preliminary data.</text>
</comment>
<dbReference type="Proteomes" id="UP001549749">
    <property type="component" value="Unassembled WGS sequence"/>
</dbReference>
<dbReference type="PANTHER" id="PTHR43547">
    <property type="entry name" value="TWO-COMPONENT HISTIDINE KINASE"/>
    <property type="match status" value="1"/>
</dbReference>
<dbReference type="Gene3D" id="3.40.50.2300">
    <property type="match status" value="1"/>
</dbReference>
<dbReference type="SUPFAM" id="SSF46689">
    <property type="entry name" value="Homeodomain-like"/>
    <property type="match status" value="1"/>
</dbReference>
<organism evidence="8 9">
    <name type="scientific">Chitinophaga defluvii</name>
    <dbReference type="NCBI Taxonomy" id="3163343"/>
    <lineage>
        <taxon>Bacteria</taxon>
        <taxon>Pseudomonadati</taxon>
        <taxon>Bacteroidota</taxon>
        <taxon>Chitinophagia</taxon>
        <taxon>Chitinophagales</taxon>
        <taxon>Chitinophagaceae</taxon>
        <taxon>Chitinophaga</taxon>
    </lineage>
</organism>
<keyword evidence="2" id="KW-0805">Transcription regulation</keyword>
<dbReference type="InterPro" id="IPR009057">
    <property type="entry name" value="Homeodomain-like_sf"/>
</dbReference>
<evidence type="ECO:0000256" key="5">
    <source>
        <dbReference type="PROSITE-ProRule" id="PRU00169"/>
    </source>
</evidence>
<keyword evidence="9" id="KW-1185">Reference proteome</keyword>
<dbReference type="SMART" id="SM00448">
    <property type="entry name" value="REC"/>
    <property type="match status" value="1"/>
</dbReference>
<name>A0ABV2T407_9BACT</name>
<dbReference type="PROSITE" id="PS01124">
    <property type="entry name" value="HTH_ARAC_FAMILY_2"/>
    <property type="match status" value="1"/>
</dbReference>
<dbReference type="PRINTS" id="PR00032">
    <property type="entry name" value="HTHARAC"/>
</dbReference>
<accession>A0ABV2T407</accession>
<dbReference type="Pfam" id="PF12833">
    <property type="entry name" value="HTH_18"/>
    <property type="match status" value="1"/>
</dbReference>
<dbReference type="EMBL" id="JBEXAC010000001">
    <property type="protein sequence ID" value="MET6997766.1"/>
    <property type="molecule type" value="Genomic_DNA"/>
</dbReference>
<dbReference type="Pfam" id="PF00072">
    <property type="entry name" value="Response_reg"/>
    <property type="match status" value="1"/>
</dbReference>
<feature type="modified residue" description="4-aspartylphosphate" evidence="5">
    <location>
        <position position="52"/>
    </location>
</feature>
<sequence length="255" mass="28837">MKPPILLVDDNDEILAFLSDDLSDKYEVLTALNGKEALQLLLETPVQLVISDIMMPVMDGFELCRQIKSNVEYSHVPVILLTAKNTFQAKIQGLELGADAYIEKPFSPEYLQAQIANLLTNRNKIKAYFASSPMAHIKSIAYSKADETFIETLNDTIDKHIVNINLDVEQLADMMNMSRPTLYRKIKALSDLTPHELINIARLKKAAELLATGQYKIYEISEMVGYSSQTHFGKNFLKQFGMSPTEYIALKRTEK</sequence>
<dbReference type="InterPro" id="IPR018062">
    <property type="entry name" value="HTH_AraC-typ_CS"/>
</dbReference>
<dbReference type="InterPro" id="IPR011006">
    <property type="entry name" value="CheY-like_superfamily"/>
</dbReference>